<comment type="caution">
    <text evidence="1">The sequence shown here is derived from an EMBL/GenBank/DDBJ whole genome shotgun (WGS) entry which is preliminary data.</text>
</comment>
<name>A0A1J9W199_9BACI</name>
<dbReference type="Proteomes" id="UP000182788">
    <property type="component" value="Unassembled WGS sequence"/>
</dbReference>
<evidence type="ECO:0000313" key="2">
    <source>
        <dbReference type="Proteomes" id="UP000182788"/>
    </source>
</evidence>
<dbReference type="AlphaFoldDB" id="A0A1J9W199"/>
<dbReference type="RefSeq" id="WP_071717631.1">
    <property type="nucleotide sequence ID" value="NZ_CBCSHB010000009.1"/>
</dbReference>
<gene>
    <name evidence="1" type="ORF">BAU28_21825</name>
</gene>
<organism evidence="1 2">
    <name type="scientific">Bacillus paramycoides</name>
    <dbReference type="NCBI Taxonomy" id="2026194"/>
    <lineage>
        <taxon>Bacteria</taxon>
        <taxon>Bacillati</taxon>
        <taxon>Bacillota</taxon>
        <taxon>Bacilli</taxon>
        <taxon>Bacillales</taxon>
        <taxon>Bacillaceae</taxon>
        <taxon>Bacillus</taxon>
        <taxon>Bacillus cereus group</taxon>
    </lineage>
</organism>
<sequence length="72" mass="8426">MSREKKWLGPIFVSGGVRSKVWGSLSFERTVIFLFLLMKNKVDNTLALFFLAEIYSRQKYIYVLKLVPSHNN</sequence>
<accession>A0A1J9W199</accession>
<dbReference type="GeneID" id="87590308"/>
<proteinExistence type="predicted"/>
<dbReference type="EMBL" id="MAOI01000018">
    <property type="protein sequence ID" value="OJD82181.1"/>
    <property type="molecule type" value="Genomic_DNA"/>
</dbReference>
<evidence type="ECO:0000313" key="1">
    <source>
        <dbReference type="EMBL" id="OJD82181.1"/>
    </source>
</evidence>
<protein>
    <submittedName>
        <fullName evidence="1">Uncharacterized protein</fullName>
    </submittedName>
</protein>
<reference evidence="1 2" key="1">
    <citation type="submission" date="2016-06" db="EMBL/GenBank/DDBJ databases">
        <title>First insights into the genetic diversity and population structure of in the Bacillus cereus group bacteria from diverse marine environments.</title>
        <authorList>
            <person name="Liu Y."/>
            <person name="Lai Q."/>
            <person name="Shao Z."/>
        </authorList>
    </citation>
    <scope>NUCLEOTIDE SEQUENCE [LARGE SCALE GENOMIC DNA]</scope>
    <source>
        <strain evidence="1 2">NH24A2</strain>
    </source>
</reference>